<comment type="catalytic activity">
    <reaction evidence="9">
        <text>DNA(n) + a 2'-deoxyribonucleoside 5'-triphosphate = DNA(n+1) + diphosphate</text>
        <dbReference type="Rhea" id="RHEA:22508"/>
        <dbReference type="Rhea" id="RHEA-COMP:17339"/>
        <dbReference type="Rhea" id="RHEA-COMP:17340"/>
        <dbReference type="ChEBI" id="CHEBI:33019"/>
        <dbReference type="ChEBI" id="CHEBI:61560"/>
        <dbReference type="ChEBI" id="CHEBI:173112"/>
        <dbReference type="EC" id="2.7.7.7"/>
    </reaction>
</comment>
<dbReference type="InterPro" id="IPR040982">
    <property type="entry name" value="DNA_pol3_finger"/>
</dbReference>
<dbReference type="PANTHER" id="PTHR32294">
    <property type="entry name" value="DNA POLYMERASE III SUBUNIT ALPHA"/>
    <property type="match status" value="1"/>
</dbReference>
<dbReference type="InterPro" id="IPR012340">
    <property type="entry name" value="NA-bd_OB-fold"/>
</dbReference>
<dbReference type="InterPro" id="IPR004365">
    <property type="entry name" value="NA-bd_OB_tRNA"/>
</dbReference>
<dbReference type="Pfam" id="PF02811">
    <property type="entry name" value="PHP"/>
    <property type="match status" value="1"/>
</dbReference>
<dbReference type="GO" id="GO:0008408">
    <property type="term" value="F:3'-5' exonuclease activity"/>
    <property type="evidence" value="ECO:0007669"/>
    <property type="project" value="InterPro"/>
</dbReference>
<dbReference type="InterPro" id="IPR029460">
    <property type="entry name" value="DNAPol_HHH"/>
</dbReference>
<reference evidence="12" key="1">
    <citation type="submission" date="2015-05" db="EMBL/GenBank/DDBJ databases">
        <authorList>
            <person name="Manzano-Marin A."/>
        </authorList>
    </citation>
    <scope>NUCLEOTIDE SEQUENCE [LARGE SCALE GENOMIC DNA]</scope>
    <source>
        <strain evidence="12">officinalis</strain>
    </source>
</reference>
<evidence type="ECO:0000256" key="4">
    <source>
        <dbReference type="ARBA" id="ARBA00022490"/>
    </source>
</evidence>
<dbReference type="InterPro" id="IPR003141">
    <property type="entry name" value="Pol/His_phosphatase_N"/>
</dbReference>
<evidence type="ECO:0000256" key="6">
    <source>
        <dbReference type="ARBA" id="ARBA00022695"/>
    </source>
</evidence>
<dbReference type="Gene3D" id="1.10.10.1600">
    <property type="entry name" value="Bacterial DNA polymerase III alpha subunit, thumb domain"/>
    <property type="match status" value="1"/>
</dbReference>
<dbReference type="EC" id="2.7.7.7" evidence="2"/>
<keyword evidence="6 11" id="KW-0548">Nucleotidyltransferase</keyword>
<accession>A0A0M6W7J0</accession>
<dbReference type="FunFam" id="1.10.10.1600:FF:000001">
    <property type="entry name" value="DNA polymerase III subunit alpha"/>
    <property type="match status" value="1"/>
</dbReference>
<dbReference type="PANTHER" id="PTHR32294:SF0">
    <property type="entry name" value="DNA POLYMERASE III SUBUNIT ALPHA"/>
    <property type="match status" value="1"/>
</dbReference>
<comment type="subcellular location">
    <subcellularLocation>
        <location evidence="1">Cytoplasm</location>
    </subcellularLocation>
</comment>
<keyword evidence="4" id="KW-0963">Cytoplasm</keyword>
<organism evidence="11 12">
    <name type="scientific">Candidatus Providencia siddallii</name>
    <dbReference type="NCBI Taxonomy" id="1715285"/>
    <lineage>
        <taxon>Bacteria</taxon>
        <taxon>Pseudomonadati</taxon>
        <taxon>Pseudomonadota</taxon>
        <taxon>Gammaproteobacteria</taxon>
        <taxon>Enterobacterales</taxon>
        <taxon>Morganellaceae</taxon>
        <taxon>Providencia</taxon>
    </lineage>
</organism>
<dbReference type="STRING" id="1715285.SOFFGTOCOR_0386"/>
<evidence type="ECO:0000256" key="3">
    <source>
        <dbReference type="ARBA" id="ARBA00019114"/>
    </source>
</evidence>
<evidence type="ECO:0000256" key="2">
    <source>
        <dbReference type="ARBA" id="ARBA00012417"/>
    </source>
</evidence>
<protein>
    <recommendedName>
        <fullName evidence="3">DNA polymerase III subunit alpha</fullName>
        <ecNumber evidence="2">2.7.7.7</ecNumber>
    </recommendedName>
</protein>
<dbReference type="Pfam" id="PF07733">
    <property type="entry name" value="DNA_pol3_alpha"/>
    <property type="match status" value="1"/>
</dbReference>
<dbReference type="InterPro" id="IPR011708">
    <property type="entry name" value="DNA_pol3_alpha_NTPase_dom"/>
</dbReference>
<dbReference type="Pfam" id="PF01336">
    <property type="entry name" value="tRNA_anti-codon"/>
    <property type="match status" value="1"/>
</dbReference>
<feature type="domain" description="Polymerase/histidinol phosphatase N-terminal" evidence="10">
    <location>
        <begin position="7"/>
        <end position="74"/>
    </location>
</feature>
<dbReference type="InterPro" id="IPR004013">
    <property type="entry name" value="PHP_dom"/>
</dbReference>
<evidence type="ECO:0000256" key="1">
    <source>
        <dbReference type="ARBA" id="ARBA00004496"/>
    </source>
</evidence>
<evidence type="ECO:0000313" key="12">
    <source>
        <dbReference type="Proteomes" id="UP000242301"/>
    </source>
</evidence>
<sequence>MTQPNFIHLRVHTDYSMINGLIKIETLIKKISDMKMPSIAITDFTNFFGLIKFYDATHKAGIKPIIGADFYVENDIFCNSISHLTVLARNNEGYKNMNLLISKAYQKGYKAIGPTIQRDWLIEHKDGLILLSGGRKGDIGQSLLHKNYDLTNKCVEFYKQYFPDYYYLELIRTGRDNEEKYLYEAIKLASKKKIPVVATNEVCFFNKEDFDAHEIRVAIHDGFVLNNPKRPKNYSPYQYLRSEKEMCDLFSDIPEALINSVEISKRCNVTIHLGKHFLPQFPTGDVKTETFLILQSKKGLEDRLRSIYPDENIRVKKRFKYDNRLNSELKVINEMGFPGYFLIVMEFIQWSKDNKIPVGPGRGSGAGSLVAYALKITDLDPLEFNLIFERFLNPERISMPDFDVDFCTEKRDKVIEHVSNMYGRNAVSQIITFGTMAAKAAIRDVGRVLGYPYGFVNQISKLIPTDPGITLDEAFKNKLELIKIYKNNEEVKEIINMARKLEGTIRNVGKHSGGIIIAPTKIIDFSPLHYDSKGNNPVTQFDKNDIEYVGLIKFDFLGLRTLTVIDLALDMINTSRIKNKLKSINIKTIPLNDKKSFNKLRSSETTGIFQLESNGMKDLIKRLKPDCFEDIIALVALFRPGPLQSGMVDNFINRKRGYEEIFYPDKKWQHKLLKPVLESTYGIILYQEQVIQIAQVIAGYTSGEADILRRAMSKKKPEEMSKQRYIFKKGAIKNKINEELSMKLFDLVEKFAGYGFNKSHSAAYALISYQTIWLKTHYPAEFMAALMTADIDNTDKIIILIDECLRIGLKILPPDINNGFYNFSVNKNNEIIYGIGAIKGIGKTHVYEIIKNRQQNGVFKGIFDFCKRIDIKKINSKIIEKLIMAGVFDSFCIHRAALILSLNYALKIKKQYNQTIMQSDMFGINTLISKYNTEITNTPKLSNKIILDKEKEVLGFYLTGHPITEYLNKIKFYTNGFKIKNINKTHYGKIVTIAGLIIFVKITSIKNGNKICICKLDDNSGRLDLILFPDVFNTYIKLLKKDSIIIATGRITIDNFNGNNKMITNKITEIKK</sequence>
<keyword evidence="12" id="KW-1185">Reference proteome</keyword>
<dbReference type="Gene3D" id="3.20.20.140">
    <property type="entry name" value="Metal-dependent hydrolases"/>
    <property type="match status" value="1"/>
</dbReference>
<evidence type="ECO:0000259" key="10">
    <source>
        <dbReference type="SMART" id="SM00481"/>
    </source>
</evidence>
<evidence type="ECO:0000256" key="7">
    <source>
        <dbReference type="ARBA" id="ARBA00022705"/>
    </source>
</evidence>
<dbReference type="GO" id="GO:0003887">
    <property type="term" value="F:DNA-directed DNA polymerase activity"/>
    <property type="evidence" value="ECO:0007669"/>
    <property type="project" value="UniProtKB-KW"/>
</dbReference>
<dbReference type="SMART" id="SM00481">
    <property type="entry name" value="POLIIIAc"/>
    <property type="match status" value="1"/>
</dbReference>
<evidence type="ECO:0000256" key="8">
    <source>
        <dbReference type="ARBA" id="ARBA00022932"/>
    </source>
</evidence>
<dbReference type="AlphaFoldDB" id="A0A0M6W7J0"/>
<dbReference type="GO" id="GO:0006260">
    <property type="term" value="P:DNA replication"/>
    <property type="evidence" value="ECO:0007669"/>
    <property type="project" value="UniProtKB-KW"/>
</dbReference>
<dbReference type="FunFam" id="3.20.20.140:FF:000028">
    <property type="entry name" value="DNA polymerase III subunit alpha"/>
    <property type="match status" value="1"/>
</dbReference>
<dbReference type="EMBL" id="CVRF01000003">
    <property type="protein sequence ID" value="CRK85803.1"/>
    <property type="molecule type" value="Genomic_DNA"/>
</dbReference>
<dbReference type="Proteomes" id="UP000242301">
    <property type="component" value="Unassembled WGS sequence"/>
</dbReference>
<keyword evidence="5 11" id="KW-0808">Transferase</keyword>
<dbReference type="GO" id="GO:0005737">
    <property type="term" value="C:cytoplasm"/>
    <property type="evidence" value="ECO:0007669"/>
    <property type="project" value="UniProtKB-SubCell"/>
</dbReference>
<dbReference type="SUPFAM" id="SSF89550">
    <property type="entry name" value="PHP domain-like"/>
    <property type="match status" value="1"/>
</dbReference>
<dbReference type="InterPro" id="IPR041931">
    <property type="entry name" value="DNA_pol3_alpha_thumb_dom"/>
</dbReference>
<dbReference type="InterPro" id="IPR004805">
    <property type="entry name" value="DnaE2/DnaE/PolC"/>
</dbReference>
<evidence type="ECO:0000313" key="11">
    <source>
        <dbReference type="EMBL" id="CRK85803.1"/>
    </source>
</evidence>
<dbReference type="InterPro" id="IPR049821">
    <property type="entry name" value="PolIIIA_DnaE1_PHP"/>
</dbReference>
<gene>
    <name evidence="11" type="primary">dnaE</name>
    <name evidence="11" type="ORF">SOFFGTOCOR_0386</name>
</gene>
<dbReference type="NCBIfam" id="TIGR00594">
    <property type="entry name" value="polc"/>
    <property type="match status" value="1"/>
</dbReference>
<dbReference type="CDD" id="cd04485">
    <property type="entry name" value="DnaE_OBF"/>
    <property type="match status" value="1"/>
</dbReference>
<dbReference type="InterPro" id="IPR016195">
    <property type="entry name" value="Pol/histidinol_Pase-like"/>
</dbReference>
<name>A0A0M6W7J0_9GAMM</name>
<keyword evidence="7" id="KW-0235">DNA replication</keyword>
<evidence type="ECO:0000256" key="9">
    <source>
        <dbReference type="ARBA" id="ARBA00049244"/>
    </source>
</evidence>
<dbReference type="FunFam" id="1.10.150.870:FF:000001">
    <property type="entry name" value="DNA polymerase III subunit alpha"/>
    <property type="match status" value="1"/>
</dbReference>
<dbReference type="CDD" id="cd07433">
    <property type="entry name" value="PHP_PolIIIA_DnaE1"/>
    <property type="match status" value="1"/>
</dbReference>
<dbReference type="Pfam" id="PF17657">
    <property type="entry name" value="DNA_pol3_finger"/>
    <property type="match status" value="1"/>
</dbReference>
<dbReference type="GO" id="GO:0003676">
    <property type="term" value="F:nucleic acid binding"/>
    <property type="evidence" value="ECO:0007669"/>
    <property type="project" value="InterPro"/>
</dbReference>
<dbReference type="Gene3D" id="2.40.50.140">
    <property type="entry name" value="Nucleic acid-binding proteins"/>
    <property type="match status" value="1"/>
</dbReference>
<proteinExistence type="predicted"/>
<dbReference type="NCBIfam" id="NF004226">
    <property type="entry name" value="PRK05673.1"/>
    <property type="match status" value="1"/>
</dbReference>
<keyword evidence="8" id="KW-0239">DNA-directed DNA polymerase</keyword>
<dbReference type="Pfam" id="PF14579">
    <property type="entry name" value="HHH_6"/>
    <property type="match status" value="1"/>
</dbReference>
<evidence type="ECO:0000256" key="5">
    <source>
        <dbReference type="ARBA" id="ARBA00022679"/>
    </source>
</evidence>
<dbReference type="Gene3D" id="1.10.150.870">
    <property type="match status" value="1"/>
</dbReference>